<feature type="compositionally biased region" description="Low complexity" evidence="1">
    <location>
        <begin position="657"/>
        <end position="672"/>
    </location>
</feature>
<dbReference type="SUPFAM" id="SSF52113">
    <property type="entry name" value="BRCT domain"/>
    <property type="match status" value="1"/>
</dbReference>
<dbReference type="OrthoDB" id="2384350at2759"/>
<feature type="region of interest" description="Disordered" evidence="1">
    <location>
        <begin position="914"/>
        <end position="945"/>
    </location>
</feature>
<feature type="region of interest" description="Disordered" evidence="1">
    <location>
        <begin position="365"/>
        <end position="397"/>
    </location>
</feature>
<gene>
    <name evidence="3" type="ORF">LACBIDRAFT_296216</name>
</gene>
<dbReference type="InParanoid" id="B0D891"/>
<dbReference type="GeneID" id="6075864"/>
<feature type="compositionally biased region" description="Basic and acidic residues" evidence="1">
    <location>
        <begin position="96"/>
        <end position="115"/>
    </location>
</feature>
<keyword evidence="4" id="KW-1185">Reference proteome</keyword>
<dbReference type="HOGENOM" id="CLU_255189_0_0_1"/>
<feature type="compositionally biased region" description="Polar residues" evidence="1">
    <location>
        <begin position="246"/>
        <end position="260"/>
    </location>
</feature>
<evidence type="ECO:0000259" key="2">
    <source>
        <dbReference type="PROSITE" id="PS50172"/>
    </source>
</evidence>
<feature type="compositionally biased region" description="Basic and acidic residues" evidence="1">
    <location>
        <begin position="970"/>
        <end position="983"/>
    </location>
</feature>
<dbReference type="Proteomes" id="UP000001194">
    <property type="component" value="Unassembled WGS sequence"/>
</dbReference>
<dbReference type="AlphaFoldDB" id="B0D891"/>
<feature type="region of interest" description="Disordered" evidence="1">
    <location>
        <begin position="1209"/>
        <end position="1255"/>
    </location>
</feature>
<evidence type="ECO:0000256" key="1">
    <source>
        <dbReference type="SAM" id="MobiDB-lite"/>
    </source>
</evidence>
<sequence length="1255" mass="133640">MPDTIFPEKRTRSQITLPDDILQVSQRSPLKDARSALRNYTTPTDTRIPTKGLSDDATDDELLLSPRKDASSTRVPHRSKRSASPPPENGQSPRSSLDERDSKRIKRDTSPERINMENTDNIPLHRILTHVRNHSEPNYTNHSSRKLFKTASNKPASSDTHPCPSTPGPSGKERAQSVPLFSASYPIPHIDLKNPPPSPHRIRARSRSPSKEREPKLRITSLTLPPIPDESLKGMEVDLPSEIEQQRQPHSITGSESTLVNDAFPTPDIVASSASPEAEISRPEPPSTPATGQGYLPIDHLSPLTPLPVTPHSSILAADAEDSFMSRSGWDYLSGGEESETTNSLPPKTLLPLEATLSAAPSLVEGAAPTRPPQSGNMGPPARIPPNRENRIAVGGNRTGKGNALLELMKGPKAAAGSSKTSSFAKKESKMKGKGKQEAEKPKSNLKAKMRPKPKVQPKPVPQFVPTTTDEEAGDTEPDETWKFEADLAILMPPLPRLASPAKARLENVPANESEPAPENVAELVLEDSVPLDDRPQAVVIENDVESTTRSAPELAAQKPLAEQADPVDVAQEKPTSHPKTTAQPPPKPRISKFPLEKKVVAPAIPRASRVTRSVSSKQQATSSSNLVQQKLSMAPPSRPVKRTASGAVKPLPPPQDSAVSSSSLSEVPTDPISDFQLPPGSPMKLCSPGKSKPKVIASSSTLTQPTRSSAAKMSLTKTPGKTRTFVKPVSTPSPTKLARSASMLSYRPTSGGVSRTYSVNLEHSRTATGGSSLSTLASALEKLRMPPPARPNTTMGFNRESENNSFDGKMMSMDDGALGRPSLGVGRLESGELKRSATVGSLMAGPSKRAVPLAGFSKDDKASKPVQKPLSAAGFGAPRPHLGAGAILRGGRQDPSNKPRIFGFGVSGRRVVQKASRKTSLPSVVASPVKGGDQDPDATIPDYSMHDVSESAADSLGDVFMAPSSEPKISSDKGKGKEKDSTGDLWLSNASRRVSIASQALSQSLSSLPPPGSMGPPATPPGRRGGVRSSSSSYPSTSGASSGSPTNTSGTRSSARIAKAVASGAGRKAASESPAGASTSSVPDSLKILKDCVIFVDVRTDDGDEAGSLFVEMLESVGAKTLTRVGQTCTHVVFKNGLMSTVTRHRLLRDPKPLVVGIAWVVECVEQRQRVDETKFLIDLEEVNLLAGNKRRRSMLPKPIVPYAMSEVGAPDMERDGDGDQSMDGSTSSITIDDDLPPLERARRRKSMLVGPRP</sequence>
<dbReference type="STRING" id="486041.B0D891"/>
<feature type="region of interest" description="Disordered" evidence="1">
    <location>
        <begin position="244"/>
        <end position="299"/>
    </location>
</feature>
<feature type="compositionally biased region" description="Acidic residues" evidence="1">
    <location>
        <begin position="469"/>
        <end position="479"/>
    </location>
</feature>
<feature type="region of interest" description="Disordered" evidence="1">
    <location>
        <begin position="1"/>
        <end position="216"/>
    </location>
</feature>
<feature type="domain" description="BRCT" evidence="2">
    <location>
        <begin position="1085"/>
        <end position="1179"/>
    </location>
</feature>
<dbReference type="InterPro" id="IPR001357">
    <property type="entry name" value="BRCT_dom"/>
</dbReference>
<proteinExistence type="predicted"/>
<name>B0D891_LACBS</name>
<feature type="compositionally biased region" description="Basic and acidic residues" evidence="1">
    <location>
        <begin position="425"/>
        <end position="443"/>
    </location>
</feature>
<accession>B0D891</accession>
<dbReference type="EMBL" id="DS547100">
    <property type="protein sequence ID" value="EDR08794.1"/>
    <property type="molecule type" value="Genomic_DNA"/>
</dbReference>
<feature type="compositionally biased region" description="Pro residues" evidence="1">
    <location>
        <begin position="1009"/>
        <end position="1021"/>
    </location>
</feature>
<reference evidence="3 4" key="1">
    <citation type="journal article" date="2008" name="Nature">
        <title>The genome of Laccaria bicolor provides insights into mycorrhizal symbiosis.</title>
        <authorList>
            <person name="Martin F."/>
            <person name="Aerts A."/>
            <person name="Ahren D."/>
            <person name="Brun A."/>
            <person name="Danchin E.G.J."/>
            <person name="Duchaussoy F."/>
            <person name="Gibon J."/>
            <person name="Kohler A."/>
            <person name="Lindquist E."/>
            <person name="Pereda V."/>
            <person name="Salamov A."/>
            <person name="Shapiro H.J."/>
            <person name="Wuyts J."/>
            <person name="Blaudez D."/>
            <person name="Buee M."/>
            <person name="Brokstein P."/>
            <person name="Canbaeck B."/>
            <person name="Cohen D."/>
            <person name="Courty P.E."/>
            <person name="Coutinho P.M."/>
            <person name="Delaruelle C."/>
            <person name="Detter J.C."/>
            <person name="Deveau A."/>
            <person name="DiFazio S."/>
            <person name="Duplessis S."/>
            <person name="Fraissinet-Tachet L."/>
            <person name="Lucic E."/>
            <person name="Frey-Klett P."/>
            <person name="Fourrey C."/>
            <person name="Feussner I."/>
            <person name="Gay G."/>
            <person name="Grimwood J."/>
            <person name="Hoegger P.J."/>
            <person name="Jain P."/>
            <person name="Kilaru S."/>
            <person name="Labbe J."/>
            <person name="Lin Y.C."/>
            <person name="Legue V."/>
            <person name="Le Tacon F."/>
            <person name="Marmeisse R."/>
            <person name="Melayah D."/>
            <person name="Montanini B."/>
            <person name="Muratet M."/>
            <person name="Nehls U."/>
            <person name="Niculita-Hirzel H."/>
            <person name="Oudot-Le Secq M.P."/>
            <person name="Peter M."/>
            <person name="Quesneville H."/>
            <person name="Rajashekar B."/>
            <person name="Reich M."/>
            <person name="Rouhier N."/>
            <person name="Schmutz J."/>
            <person name="Yin T."/>
            <person name="Chalot M."/>
            <person name="Henrissat B."/>
            <person name="Kuees U."/>
            <person name="Lucas S."/>
            <person name="Van de Peer Y."/>
            <person name="Podila G.K."/>
            <person name="Polle A."/>
            <person name="Pukkila P.J."/>
            <person name="Richardson P.M."/>
            <person name="Rouze P."/>
            <person name="Sanders I.R."/>
            <person name="Stajich J.E."/>
            <person name="Tunlid A."/>
            <person name="Tuskan G."/>
            <person name="Grigoriev I.V."/>
        </authorList>
    </citation>
    <scope>NUCLEOTIDE SEQUENCE [LARGE SCALE GENOMIC DNA]</scope>
    <source>
        <strain evidence="4">S238N-H82 / ATCC MYA-4686</strain>
    </source>
</reference>
<feature type="region of interest" description="Disordered" evidence="1">
    <location>
        <begin position="412"/>
        <end position="479"/>
    </location>
</feature>
<dbReference type="RefSeq" id="XP_001880107.1">
    <property type="nucleotide sequence ID" value="XM_001880072.1"/>
</dbReference>
<feature type="region of interest" description="Disordered" evidence="1">
    <location>
        <begin position="960"/>
        <end position="985"/>
    </location>
</feature>
<organism evidence="4">
    <name type="scientific">Laccaria bicolor (strain S238N-H82 / ATCC MYA-4686)</name>
    <name type="common">Bicoloured deceiver</name>
    <name type="synonym">Laccaria laccata var. bicolor</name>
    <dbReference type="NCBI Taxonomy" id="486041"/>
    <lineage>
        <taxon>Eukaryota</taxon>
        <taxon>Fungi</taxon>
        <taxon>Dikarya</taxon>
        <taxon>Basidiomycota</taxon>
        <taxon>Agaricomycotina</taxon>
        <taxon>Agaricomycetes</taxon>
        <taxon>Agaricomycetidae</taxon>
        <taxon>Agaricales</taxon>
        <taxon>Agaricineae</taxon>
        <taxon>Hydnangiaceae</taxon>
        <taxon>Laccaria</taxon>
    </lineage>
</organism>
<dbReference type="InterPro" id="IPR036420">
    <property type="entry name" value="BRCT_dom_sf"/>
</dbReference>
<dbReference type="Pfam" id="PF00533">
    <property type="entry name" value="BRCT"/>
    <property type="match status" value="1"/>
</dbReference>
<evidence type="ECO:0000313" key="3">
    <source>
        <dbReference type="EMBL" id="EDR08794.1"/>
    </source>
</evidence>
<evidence type="ECO:0000313" key="4">
    <source>
        <dbReference type="Proteomes" id="UP000001194"/>
    </source>
</evidence>
<dbReference type="PROSITE" id="PS50172">
    <property type="entry name" value="BRCT"/>
    <property type="match status" value="1"/>
</dbReference>
<feature type="region of interest" description="Disordered" evidence="1">
    <location>
        <begin position="854"/>
        <end position="879"/>
    </location>
</feature>
<feature type="region of interest" description="Disordered" evidence="1">
    <location>
        <begin position="528"/>
        <end position="753"/>
    </location>
</feature>
<feature type="compositionally biased region" description="Basic and acidic residues" evidence="1">
    <location>
        <begin position="1"/>
        <end position="11"/>
    </location>
</feature>
<feature type="compositionally biased region" description="Polar residues" evidence="1">
    <location>
        <begin position="698"/>
        <end position="722"/>
    </location>
</feature>
<dbReference type="Gene3D" id="3.40.50.10190">
    <property type="entry name" value="BRCT domain"/>
    <property type="match status" value="1"/>
</dbReference>
<protein>
    <recommendedName>
        <fullName evidence="2">BRCT domain-containing protein</fullName>
    </recommendedName>
</protein>
<feature type="compositionally biased region" description="Low complexity" evidence="1">
    <location>
        <begin position="614"/>
        <end position="625"/>
    </location>
</feature>
<feature type="compositionally biased region" description="Low complexity" evidence="1">
    <location>
        <begin position="1028"/>
        <end position="1055"/>
    </location>
</feature>
<feature type="compositionally biased region" description="Polar residues" evidence="1">
    <location>
        <begin position="150"/>
        <end position="160"/>
    </location>
</feature>
<feature type="compositionally biased region" description="Polar residues" evidence="1">
    <location>
        <begin position="38"/>
        <end position="47"/>
    </location>
</feature>
<dbReference type="KEGG" id="lbc:LACBIDRAFT_296216"/>
<dbReference type="CDD" id="cd17716">
    <property type="entry name" value="BRCT_microcephalin_rpt1"/>
    <property type="match status" value="1"/>
</dbReference>
<feature type="region of interest" description="Disordered" evidence="1">
    <location>
        <begin position="1005"/>
        <end position="1083"/>
    </location>
</feature>
<feature type="compositionally biased region" description="Basic residues" evidence="1">
    <location>
        <begin position="444"/>
        <end position="456"/>
    </location>
</feature>